<dbReference type="AlphaFoldDB" id="A0A0C3EAN7"/>
<keyword evidence="1" id="KW-0547">Nucleotide-binding</keyword>
<dbReference type="Gene3D" id="3.40.50.300">
    <property type="entry name" value="P-loop containing nucleotide triphosphate hydrolases"/>
    <property type="match status" value="1"/>
</dbReference>
<keyword evidence="2" id="KW-0175">Coiled coil</keyword>
<evidence type="ECO:0000256" key="1">
    <source>
        <dbReference type="ARBA" id="ARBA00022741"/>
    </source>
</evidence>
<protein>
    <recommendedName>
        <fullName evidence="3">AIG1-type G domain-containing protein</fullName>
    </recommendedName>
</protein>
<keyword evidence="5" id="KW-1185">Reference proteome</keyword>
<proteinExistence type="predicted"/>
<evidence type="ECO:0000313" key="4">
    <source>
        <dbReference type="EMBL" id="KIM65404.1"/>
    </source>
</evidence>
<feature type="coiled-coil region" evidence="2">
    <location>
        <begin position="229"/>
        <end position="275"/>
    </location>
</feature>
<accession>A0A0C3EAN7</accession>
<reference evidence="5" key="2">
    <citation type="submission" date="2015-01" db="EMBL/GenBank/DDBJ databases">
        <title>Evolutionary Origins and Diversification of the Mycorrhizal Mutualists.</title>
        <authorList>
            <consortium name="DOE Joint Genome Institute"/>
            <consortium name="Mycorrhizal Genomics Consortium"/>
            <person name="Kohler A."/>
            <person name="Kuo A."/>
            <person name="Nagy L.G."/>
            <person name="Floudas D."/>
            <person name="Copeland A."/>
            <person name="Barry K.W."/>
            <person name="Cichocki N."/>
            <person name="Veneault-Fourrey C."/>
            <person name="LaButti K."/>
            <person name="Lindquist E.A."/>
            <person name="Lipzen A."/>
            <person name="Lundell T."/>
            <person name="Morin E."/>
            <person name="Murat C."/>
            <person name="Riley R."/>
            <person name="Ohm R."/>
            <person name="Sun H."/>
            <person name="Tunlid A."/>
            <person name="Henrissat B."/>
            <person name="Grigoriev I.V."/>
            <person name="Hibbett D.S."/>
            <person name="Martin F."/>
        </authorList>
    </citation>
    <scope>NUCLEOTIDE SEQUENCE [LARGE SCALE GENOMIC DNA]</scope>
    <source>
        <strain evidence="5">Foug A</strain>
    </source>
</reference>
<dbReference type="InParanoid" id="A0A0C3EAN7"/>
<dbReference type="HOGENOM" id="CLU_018003_2_1_1"/>
<dbReference type="OrthoDB" id="8954335at2759"/>
<name>A0A0C3EAN7_9AGAM</name>
<dbReference type="InterPro" id="IPR027417">
    <property type="entry name" value="P-loop_NTPase"/>
</dbReference>
<evidence type="ECO:0000259" key="3">
    <source>
        <dbReference type="Pfam" id="PF04548"/>
    </source>
</evidence>
<dbReference type="InterPro" id="IPR006703">
    <property type="entry name" value="G_AIG1"/>
</dbReference>
<dbReference type="GO" id="GO:0005525">
    <property type="term" value="F:GTP binding"/>
    <property type="evidence" value="ECO:0007669"/>
    <property type="project" value="InterPro"/>
</dbReference>
<feature type="domain" description="AIG1-type G" evidence="3">
    <location>
        <begin position="8"/>
        <end position="168"/>
    </location>
</feature>
<reference evidence="4 5" key="1">
    <citation type="submission" date="2014-04" db="EMBL/GenBank/DDBJ databases">
        <authorList>
            <consortium name="DOE Joint Genome Institute"/>
            <person name="Kuo A."/>
            <person name="Kohler A."/>
            <person name="Nagy L.G."/>
            <person name="Floudas D."/>
            <person name="Copeland A."/>
            <person name="Barry K.W."/>
            <person name="Cichocki N."/>
            <person name="Veneault-Fourrey C."/>
            <person name="LaButti K."/>
            <person name="Lindquist E.A."/>
            <person name="Lipzen A."/>
            <person name="Lundell T."/>
            <person name="Morin E."/>
            <person name="Murat C."/>
            <person name="Sun H."/>
            <person name="Tunlid A."/>
            <person name="Henrissat B."/>
            <person name="Grigoriev I.V."/>
            <person name="Hibbett D.S."/>
            <person name="Martin F."/>
            <person name="Nordberg H.P."/>
            <person name="Cantor M.N."/>
            <person name="Hua S.X."/>
        </authorList>
    </citation>
    <scope>NUCLEOTIDE SEQUENCE [LARGE SCALE GENOMIC DNA]</scope>
    <source>
        <strain evidence="4 5">Foug A</strain>
    </source>
</reference>
<dbReference type="SUPFAM" id="SSF52540">
    <property type="entry name" value="P-loop containing nucleoside triphosphate hydrolases"/>
    <property type="match status" value="1"/>
</dbReference>
<dbReference type="Pfam" id="PF04548">
    <property type="entry name" value="AIG1"/>
    <property type="match status" value="1"/>
</dbReference>
<gene>
    <name evidence="4" type="ORF">SCLCIDRAFT_467698</name>
</gene>
<sequence length="297" mass="33135">MSSGEKVIAVMGPTGVGKSSFIQSSVPPDLRAKVMVGHGLGSETKEVQPLSWITENGTKVKLVDTPGFDDSREDLTDVQVLKMIATFLTNEHGENSQLTGLIYVHRISDTRVGGTSQRNLRMFRKLCGTDSLKNVVIVTTMWDKVTPEEGLQREQELKSSNNLFKLLLDGEATMMRHERTAESATKVINRLLGKTATTTQIVREIMQETKTLEETAAGGELHGEFQALLKRHKEEMENLKAGWEAVTQRERAEERKRMEQVIATLSRQLDELRRGINVAPIGKYVLIKCVQNSASNE</sequence>
<evidence type="ECO:0000256" key="2">
    <source>
        <dbReference type="SAM" id="Coils"/>
    </source>
</evidence>
<dbReference type="EMBL" id="KN822022">
    <property type="protein sequence ID" value="KIM65404.1"/>
    <property type="molecule type" value="Genomic_DNA"/>
</dbReference>
<organism evidence="4 5">
    <name type="scientific">Scleroderma citrinum Foug A</name>
    <dbReference type="NCBI Taxonomy" id="1036808"/>
    <lineage>
        <taxon>Eukaryota</taxon>
        <taxon>Fungi</taxon>
        <taxon>Dikarya</taxon>
        <taxon>Basidiomycota</taxon>
        <taxon>Agaricomycotina</taxon>
        <taxon>Agaricomycetes</taxon>
        <taxon>Agaricomycetidae</taxon>
        <taxon>Boletales</taxon>
        <taxon>Sclerodermatineae</taxon>
        <taxon>Sclerodermataceae</taxon>
        <taxon>Scleroderma</taxon>
    </lineage>
</organism>
<dbReference type="Proteomes" id="UP000053989">
    <property type="component" value="Unassembled WGS sequence"/>
</dbReference>
<evidence type="ECO:0000313" key="5">
    <source>
        <dbReference type="Proteomes" id="UP000053989"/>
    </source>
</evidence>